<protein>
    <submittedName>
        <fullName evidence="2">Uncharacterized protein</fullName>
    </submittedName>
</protein>
<feature type="region of interest" description="Disordered" evidence="1">
    <location>
        <begin position="204"/>
        <end position="270"/>
    </location>
</feature>
<feature type="compositionally biased region" description="Acidic residues" evidence="1">
    <location>
        <begin position="135"/>
        <end position="176"/>
    </location>
</feature>
<evidence type="ECO:0000256" key="1">
    <source>
        <dbReference type="SAM" id="MobiDB-lite"/>
    </source>
</evidence>
<feature type="compositionally biased region" description="Polar residues" evidence="1">
    <location>
        <begin position="218"/>
        <end position="239"/>
    </location>
</feature>
<dbReference type="EMBL" id="JBEVYD010000012">
    <property type="protein sequence ID" value="KAL3229161.1"/>
    <property type="molecule type" value="Genomic_DNA"/>
</dbReference>
<proteinExistence type="predicted"/>
<gene>
    <name evidence="2" type="ORF">RNJ44_02248</name>
</gene>
<keyword evidence="3" id="KW-1185">Reference proteome</keyword>
<feature type="compositionally biased region" description="Basic and acidic residues" evidence="1">
    <location>
        <begin position="207"/>
        <end position="217"/>
    </location>
</feature>
<accession>A0ABR4NMY2</accession>
<evidence type="ECO:0000313" key="2">
    <source>
        <dbReference type="EMBL" id="KAL3229161.1"/>
    </source>
</evidence>
<dbReference type="Proteomes" id="UP001623330">
    <property type="component" value="Unassembled WGS sequence"/>
</dbReference>
<reference evidence="2 3" key="1">
    <citation type="submission" date="2024-05" db="EMBL/GenBank/DDBJ databases">
        <title>Long read based assembly of the Candida bracarensis genome reveals expanded adhesin content.</title>
        <authorList>
            <person name="Marcet-Houben M."/>
            <person name="Ksiezopolska E."/>
            <person name="Gabaldon T."/>
        </authorList>
    </citation>
    <scope>NUCLEOTIDE SEQUENCE [LARGE SCALE GENOMIC DNA]</scope>
    <source>
        <strain evidence="2 3">CBM6</strain>
    </source>
</reference>
<feature type="compositionally biased region" description="Basic and acidic residues" evidence="1">
    <location>
        <begin position="114"/>
        <end position="127"/>
    </location>
</feature>
<feature type="region of interest" description="Disordered" evidence="1">
    <location>
        <begin position="114"/>
        <end position="180"/>
    </location>
</feature>
<evidence type="ECO:0000313" key="3">
    <source>
        <dbReference type="Proteomes" id="UP001623330"/>
    </source>
</evidence>
<name>A0ABR4NMY2_9SACH</name>
<comment type="caution">
    <text evidence="2">The sequence shown here is derived from an EMBL/GenBank/DDBJ whole genome shotgun (WGS) entry which is preliminary data.</text>
</comment>
<organism evidence="2 3">
    <name type="scientific">Nakaseomyces bracarensis</name>
    <dbReference type="NCBI Taxonomy" id="273131"/>
    <lineage>
        <taxon>Eukaryota</taxon>
        <taxon>Fungi</taxon>
        <taxon>Dikarya</taxon>
        <taxon>Ascomycota</taxon>
        <taxon>Saccharomycotina</taxon>
        <taxon>Saccharomycetes</taxon>
        <taxon>Saccharomycetales</taxon>
        <taxon>Saccharomycetaceae</taxon>
        <taxon>Nakaseomyces</taxon>
    </lineage>
</organism>
<sequence>MTRPPVLRYGVPIGVTVGMWKGLRKYLAKRLPYSVFEEPSQFEQWTDEYLVPEIGIPEVVKEIIPEEVKTSHVGVWMQDIYNKFWDMDPRLSILILALLVLSPLLTRTSEEKIESHKETLTEERLADPPKISALEQDEEVDVVVVEEEDVEEEEEEEEEEDEEEEEEEDEEEEEEVVEIKPSVVAVKDINISPVVIKDEIANVPTLAHDDFKTENETRQTPSASTSSLESHGSGINDSSPHLPLQVSPAKTSNSNAQINNFQAYSQPFTY</sequence>
<feature type="compositionally biased region" description="Polar residues" evidence="1">
    <location>
        <begin position="248"/>
        <end position="270"/>
    </location>
</feature>